<proteinExistence type="predicted"/>
<dbReference type="GeneID" id="8109750"/>
<dbReference type="PhylomeDB" id="B8M454"/>
<dbReference type="InParanoid" id="B8M454"/>
<dbReference type="EMBL" id="EQ962654">
    <property type="protein sequence ID" value="EED20797.1"/>
    <property type="molecule type" value="Genomic_DNA"/>
</dbReference>
<keyword evidence="2" id="KW-1185">Reference proteome</keyword>
<evidence type="ECO:0000313" key="2">
    <source>
        <dbReference type="Proteomes" id="UP000001745"/>
    </source>
</evidence>
<protein>
    <submittedName>
        <fullName evidence="1">Uncharacterized protein</fullName>
    </submittedName>
</protein>
<feature type="non-terminal residue" evidence="1">
    <location>
        <position position="127"/>
    </location>
</feature>
<dbReference type="OrthoDB" id="4159828at2759"/>
<evidence type="ECO:0000313" key="1">
    <source>
        <dbReference type="EMBL" id="EED20797.1"/>
    </source>
</evidence>
<sequence>MKEVFDISKWHKLRGSYRSPPLKDLLRPDNLPTVSVQEKQDLLVRNLLQNITEAGDIPLDCPAISTTTLPFPKITIAQVEKSILKARNTAPGEDKLQTNILKMAWLLIKDKILFLFQGCLQLGYHLK</sequence>
<dbReference type="PANTHER" id="PTHR33481:SF1">
    <property type="entry name" value="ENDONUCLEASE_EXONUCLEASE_PHOSPHATASE DOMAIN-CONTAINING PROTEIN-RELATED"/>
    <property type="match status" value="1"/>
</dbReference>
<organism evidence="1 2">
    <name type="scientific">Talaromyces stipitatus (strain ATCC 10500 / CBS 375.48 / QM 6759 / NRRL 1006)</name>
    <name type="common">Penicillium stipitatum</name>
    <dbReference type="NCBI Taxonomy" id="441959"/>
    <lineage>
        <taxon>Eukaryota</taxon>
        <taxon>Fungi</taxon>
        <taxon>Dikarya</taxon>
        <taxon>Ascomycota</taxon>
        <taxon>Pezizomycotina</taxon>
        <taxon>Eurotiomycetes</taxon>
        <taxon>Eurotiomycetidae</taxon>
        <taxon>Eurotiales</taxon>
        <taxon>Trichocomaceae</taxon>
        <taxon>Talaromyces</taxon>
        <taxon>Talaromyces sect. Talaromyces</taxon>
    </lineage>
</organism>
<dbReference type="eggNOG" id="KOG1075">
    <property type="taxonomic scope" value="Eukaryota"/>
</dbReference>
<dbReference type="HOGENOM" id="CLU_143030_1_0_1"/>
<dbReference type="RefSeq" id="XP_002481231.1">
    <property type="nucleotide sequence ID" value="XM_002481186.1"/>
</dbReference>
<name>B8M454_TALSN</name>
<dbReference type="AlphaFoldDB" id="B8M454"/>
<reference evidence="2" key="1">
    <citation type="journal article" date="2015" name="Genome Announc.">
        <title>Genome sequence of the AIDS-associated pathogen Penicillium marneffei (ATCC18224) and its near taxonomic relative Talaromyces stipitatus (ATCC10500).</title>
        <authorList>
            <person name="Nierman W.C."/>
            <person name="Fedorova-Abrams N.D."/>
            <person name="Andrianopoulos A."/>
        </authorList>
    </citation>
    <scope>NUCLEOTIDE SEQUENCE [LARGE SCALE GENOMIC DNA]</scope>
    <source>
        <strain evidence="2">ATCC 10500 / CBS 375.48 / QM 6759 / NRRL 1006</strain>
    </source>
</reference>
<dbReference type="VEuPathDB" id="FungiDB:TSTA_039910"/>
<accession>B8M454</accession>
<dbReference type="PANTHER" id="PTHR33481">
    <property type="entry name" value="REVERSE TRANSCRIPTASE"/>
    <property type="match status" value="1"/>
</dbReference>
<gene>
    <name evidence="1" type="ORF">TSTA_039910</name>
</gene>
<dbReference type="Proteomes" id="UP000001745">
    <property type="component" value="Unassembled WGS sequence"/>
</dbReference>